<keyword evidence="3" id="KW-1185">Reference proteome</keyword>
<dbReference type="Proteomes" id="UP000186400">
    <property type="component" value="Unassembled WGS sequence"/>
</dbReference>
<proteinExistence type="predicted"/>
<evidence type="ECO:0000256" key="1">
    <source>
        <dbReference type="SAM" id="Phobius"/>
    </source>
</evidence>
<dbReference type="EMBL" id="FTMS01000005">
    <property type="protein sequence ID" value="SIQ19840.1"/>
    <property type="molecule type" value="Genomic_DNA"/>
</dbReference>
<accession>A0A1N6QT83</accession>
<dbReference type="GO" id="GO:0005548">
    <property type="term" value="F:phospholipid transporter activity"/>
    <property type="evidence" value="ECO:0007669"/>
    <property type="project" value="TreeGrafter"/>
</dbReference>
<gene>
    <name evidence="2" type="ORF">SAMN05920897_10540</name>
</gene>
<keyword evidence="1" id="KW-1133">Transmembrane helix</keyword>
<feature type="transmembrane region" description="Helical" evidence="1">
    <location>
        <begin position="86"/>
        <end position="108"/>
    </location>
</feature>
<feature type="transmembrane region" description="Helical" evidence="1">
    <location>
        <begin position="48"/>
        <end position="74"/>
    </location>
</feature>
<keyword evidence="1" id="KW-0472">Membrane</keyword>
<dbReference type="AlphaFoldDB" id="A0A1N6QT83"/>
<name>A0A1N6QT83_9SPIO</name>
<sequence>MIFETTGARVFATVQDFFYAMGYCYQVARETALFFLKKRSRQVLTLQILFTGVEALPVIALLSLGLGAIIIVQGATLLPQFGQGELVYAILITVITRELGPILTAFVVTARSGTAISTELGNMVVSHEIEAYVANGIDPISYLVVPRFLGVVVSVVLLNLYFNLFGLLGSFLVTSLITTINPRDYFSNLLNALILPDIAISLAKSIASGAIISLVATYYGFKVDRSSTEVPVMAIRSVGRGFTLIIMVNMFLTILYYLWI</sequence>
<dbReference type="PANTHER" id="PTHR30188:SF4">
    <property type="entry name" value="PROTEIN TRIGALACTOSYLDIACYLGLYCEROL 1, CHLOROPLASTIC"/>
    <property type="match status" value="1"/>
</dbReference>
<dbReference type="PANTHER" id="PTHR30188">
    <property type="entry name" value="ABC TRANSPORTER PERMEASE PROTEIN-RELATED"/>
    <property type="match status" value="1"/>
</dbReference>
<feature type="transmembrane region" description="Helical" evidence="1">
    <location>
        <begin position="148"/>
        <end position="178"/>
    </location>
</feature>
<protein>
    <submittedName>
        <fullName evidence="2">Phospholipid/cholesterol/gamma-HCH transport system permease protein</fullName>
    </submittedName>
</protein>
<dbReference type="RefSeq" id="WP_200796788.1">
    <property type="nucleotide sequence ID" value="NZ_FTMS01000005.1"/>
</dbReference>
<organism evidence="2 3">
    <name type="scientific">Alkalispirochaeta americana</name>
    <dbReference type="NCBI Taxonomy" id="159291"/>
    <lineage>
        <taxon>Bacteria</taxon>
        <taxon>Pseudomonadati</taxon>
        <taxon>Spirochaetota</taxon>
        <taxon>Spirochaetia</taxon>
        <taxon>Spirochaetales</taxon>
        <taxon>Spirochaetaceae</taxon>
        <taxon>Alkalispirochaeta</taxon>
    </lineage>
</organism>
<feature type="transmembrane region" description="Helical" evidence="1">
    <location>
        <begin position="242"/>
        <end position="259"/>
    </location>
</feature>
<feature type="transmembrane region" description="Helical" evidence="1">
    <location>
        <begin position="198"/>
        <end position="221"/>
    </location>
</feature>
<dbReference type="Pfam" id="PF02405">
    <property type="entry name" value="MlaE"/>
    <property type="match status" value="1"/>
</dbReference>
<dbReference type="STRING" id="159291.SAMN05920897_10540"/>
<keyword evidence="1" id="KW-0812">Transmembrane</keyword>
<dbReference type="GO" id="GO:0043190">
    <property type="term" value="C:ATP-binding cassette (ABC) transporter complex"/>
    <property type="evidence" value="ECO:0007669"/>
    <property type="project" value="InterPro"/>
</dbReference>
<evidence type="ECO:0000313" key="2">
    <source>
        <dbReference type="EMBL" id="SIQ19840.1"/>
    </source>
</evidence>
<reference evidence="2 3" key="1">
    <citation type="submission" date="2017-01" db="EMBL/GenBank/DDBJ databases">
        <authorList>
            <person name="Mah S.A."/>
            <person name="Swanson W.J."/>
            <person name="Moy G.W."/>
            <person name="Vacquier V.D."/>
        </authorList>
    </citation>
    <scope>NUCLEOTIDE SEQUENCE [LARGE SCALE GENOMIC DNA]</scope>
    <source>
        <strain evidence="2 3">ASpG1</strain>
    </source>
</reference>
<evidence type="ECO:0000313" key="3">
    <source>
        <dbReference type="Proteomes" id="UP000186400"/>
    </source>
</evidence>
<dbReference type="InterPro" id="IPR030802">
    <property type="entry name" value="Permease_MalE"/>
</dbReference>